<evidence type="ECO:0000259" key="10">
    <source>
        <dbReference type="Pfam" id="PF00425"/>
    </source>
</evidence>
<dbReference type="EMBL" id="JAPMUA010000006">
    <property type="protein sequence ID" value="MDG3587346.1"/>
    <property type="molecule type" value="Genomic_DNA"/>
</dbReference>
<dbReference type="RefSeq" id="WP_277900945.1">
    <property type="nucleotide sequence ID" value="NZ_JAPMUA010000006.1"/>
</dbReference>
<comment type="subunit">
    <text evidence="2">Heterotetramer consisting of two non-identical subunits: a beta subunit (TrpG) and a large alpha subunit (TrpE).</text>
</comment>
<comment type="cofactor">
    <cofactor evidence="1">
        <name>Mg(2+)</name>
        <dbReference type="ChEBI" id="CHEBI:18420"/>
    </cofactor>
</comment>
<name>A0ABT6FW92_9FLAO</name>
<feature type="region of interest" description="Disordered" evidence="9">
    <location>
        <begin position="1"/>
        <end position="23"/>
    </location>
</feature>
<evidence type="ECO:0000256" key="8">
    <source>
        <dbReference type="ARBA" id="ARBA00047683"/>
    </source>
</evidence>
<evidence type="ECO:0000256" key="2">
    <source>
        <dbReference type="ARBA" id="ARBA00011575"/>
    </source>
</evidence>
<evidence type="ECO:0000256" key="3">
    <source>
        <dbReference type="ARBA" id="ARBA00020653"/>
    </source>
</evidence>
<evidence type="ECO:0000256" key="5">
    <source>
        <dbReference type="ARBA" id="ARBA00022842"/>
    </source>
</evidence>
<evidence type="ECO:0000259" key="11">
    <source>
        <dbReference type="Pfam" id="PF04715"/>
    </source>
</evidence>
<comment type="function">
    <text evidence="7">Part of a heterotetrameric complex that catalyzes the two-step biosynthesis of anthranilate, an intermediate in the biosynthesis of L-tryptophan. In the first step, the glutamine-binding beta subunit (TrpG) of anthranilate synthase (AS) provides the glutamine amidotransferase activity which generates ammonia as a substrate that, along with chorismate, is used in the second step, catalyzed by the large alpha subunit of AS (TrpE) to produce anthranilate. In the absence of TrpG, TrpE can synthesize anthranilate directly from chorismate and high concentrations of ammonia.</text>
</comment>
<protein>
    <recommendedName>
        <fullName evidence="3">Anthranilate synthase component 1</fullName>
    </recommendedName>
</protein>
<proteinExistence type="predicted"/>
<organism evidence="12 13">
    <name type="scientific">Galbibacter pacificus</name>
    <dbReference type="NCBI Taxonomy" id="2996052"/>
    <lineage>
        <taxon>Bacteria</taxon>
        <taxon>Pseudomonadati</taxon>
        <taxon>Bacteroidota</taxon>
        <taxon>Flavobacteriia</taxon>
        <taxon>Flavobacteriales</taxon>
        <taxon>Flavobacteriaceae</taxon>
        <taxon>Galbibacter</taxon>
    </lineage>
</organism>
<feature type="domain" description="Anthranilate synthase component I N-terminal" evidence="11">
    <location>
        <begin position="37"/>
        <end position="182"/>
    </location>
</feature>
<comment type="caution">
    <text evidence="12">The sequence shown here is derived from an EMBL/GenBank/DDBJ whole genome shotgun (WGS) entry which is preliminary data.</text>
</comment>
<keyword evidence="4" id="KW-0479">Metal-binding</keyword>
<evidence type="ECO:0000256" key="1">
    <source>
        <dbReference type="ARBA" id="ARBA00001946"/>
    </source>
</evidence>
<reference evidence="12" key="1">
    <citation type="submission" date="2022-11" db="EMBL/GenBank/DDBJ databases">
        <title>High-quality draft genome sequence of Galbibacter sp. strain CMA-7.</title>
        <authorList>
            <person name="Wei L."/>
            <person name="Dong C."/>
            <person name="Shao Z."/>
        </authorList>
    </citation>
    <scope>NUCLEOTIDE SEQUENCE</scope>
    <source>
        <strain evidence="12">CMA-7</strain>
    </source>
</reference>
<keyword evidence="13" id="KW-1185">Reference proteome</keyword>
<sequence>MTKDKNLRQANSSSPLERGPGGEAYHLKTNYKQILADTITPVSLYLKIRDRYPNSILLESSDYHANDNSFSYICFNPIASIKIANETIEEEFPDGAQVSTKITSNTNVPKHIENFAARFKTDKNGFKFINNGLFGYIAYDAVRYFEDIEITNKESSLQIPDIYYAIYQNIIAINHFKNEAYIFCHCYDCDNNIEDIHQLLQSKNFASYNFSKVGDPVSKLKDNDYKELVEKAKKHCHRGDVFQLVLSRRFAQKFKGDEFNVYRALRSINPSPYLFYFDYGNFKIFGSSPEAQLIVKDNKAEIHPIAGTFKRTGNDEKDAELAKQLSVDEKENSEHVMLVDLARNDLSRNGNTVEVETYREVQFFSHVIHLVSKVTGQKKKEIPTMQVVADTFPAGTLSGAPKHMAMQLIDKYEVTNRDYYGGAIGFMDFEGNFNHAIMIRTFLSKNHELYYQAGAGLVSESNPESELQETYNKLGALNKAMEMAEDI</sequence>
<accession>A0ABT6FW92</accession>
<evidence type="ECO:0000256" key="9">
    <source>
        <dbReference type="SAM" id="MobiDB-lite"/>
    </source>
</evidence>
<dbReference type="InterPro" id="IPR019999">
    <property type="entry name" value="Anth_synth_I-like"/>
</dbReference>
<dbReference type="InterPro" id="IPR006805">
    <property type="entry name" value="Anth_synth_I_N"/>
</dbReference>
<dbReference type="PANTHER" id="PTHR11236:SF48">
    <property type="entry name" value="ISOCHORISMATE SYNTHASE MENF"/>
    <property type="match status" value="1"/>
</dbReference>
<comment type="catalytic activity">
    <reaction evidence="8">
        <text>chorismate + L-glutamine = anthranilate + pyruvate + L-glutamate + H(+)</text>
        <dbReference type="Rhea" id="RHEA:21732"/>
        <dbReference type="ChEBI" id="CHEBI:15361"/>
        <dbReference type="ChEBI" id="CHEBI:15378"/>
        <dbReference type="ChEBI" id="CHEBI:16567"/>
        <dbReference type="ChEBI" id="CHEBI:29748"/>
        <dbReference type="ChEBI" id="CHEBI:29985"/>
        <dbReference type="ChEBI" id="CHEBI:58359"/>
        <dbReference type="EC" id="4.1.3.27"/>
    </reaction>
</comment>
<dbReference type="PRINTS" id="PR00095">
    <property type="entry name" value="ANTSNTHASEI"/>
</dbReference>
<dbReference type="Pfam" id="PF04715">
    <property type="entry name" value="Anth_synt_I_N"/>
    <property type="match status" value="1"/>
</dbReference>
<evidence type="ECO:0000313" key="13">
    <source>
        <dbReference type="Proteomes" id="UP001153642"/>
    </source>
</evidence>
<dbReference type="InterPro" id="IPR015890">
    <property type="entry name" value="Chorismate_C"/>
</dbReference>
<dbReference type="PANTHER" id="PTHR11236">
    <property type="entry name" value="AMINOBENZOATE/ANTHRANILATE SYNTHASE"/>
    <property type="match status" value="1"/>
</dbReference>
<gene>
    <name evidence="12" type="ORF">OSR52_15880</name>
</gene>
<dbReference type="Gene3D" id="3.60.120.10">
    <property type="entry name" value="Anthranilate synthase"/>
    <property type="match status" value="1"/>
</dbReference>
<feature type="domain" description="Chorismate-utilising enzyme C-terminal" evidence="10">
    <location>
        <begin position="222"/>
        <end position="473"/>
    </location>
</feature>
<evidence type="ECO:0000256" key="6">
    <source>
        <dbReference type="ARBA" id="ARBA00023239"/>
    </source>
</evidence>
<keyword evidence="5" id="KW-0460">Magnesium</keyword>
<dbReference type="Proteomes" id="UP001153642">
    <property type="component" value="Unassembled WGS sequence"/>
</dbReference>
<dbReference type="InterPro" id="IPR005801">
    <property type="entry name" value="ADC_synthase"/>
</dbReference>
<dbReference type="SUPFAM" id="SSF56322">
    <property type="entry name" value="ADC synthase"/>
    <property type="match status" value="1"/>
</dbReference>
<keyword evidence="6" id="KW-0456">Lyase</keyword>
<evidence type="ECO:0000256" key="4">
    <source>
        <dbReference type="ARBA" id="ARBA00022723"/>
    </source>
</evidence>
<evidence type="ECO:0000256" key="7">
    <source>
        <dbReference type="ARBA" id="ARBA00025634"/>
    </source>
</evidence>
<evidence type="ECO:0000313" key="12">
    <source>
        <dbReference type="EMBL" id="MDG3587346.1"/>
    </source>
</evidence>
<dbReference type="Pfam" id="PF00425">
    <property type="entry name" value="Chorismate_bind"/>
    <property type="match status" value="1"/>
</dbReference>